<feature type="compositionally biased region" description="Pro residues" evidence="3">
    <location>
        <begin position="191"/>
        <end position="215"/>
    </location>
</feature>
<evidence type="ECO:0000256" key="1">
    <source>
        <dbReference type="ARBA" id="ARBA00022729"/>
    </source>
</evidence>
<dbReference type="PANTHER" id="PTHR32099:SF31">
    <property type="entry name" value="PROTEIN KINASE DOMAIN-CONTAINING PROTEIN"/>
    <property type="match status" value="1"/>
</dbReference>
<dbReference type="PROSITE" id="PS51473">
    <property type="entry name" value="GNK2"/>
    <property type="match status" value="2"/>
</dbReference>
<evidence type="ECO:0000259" key="4">
    <source>
        <dbReference type="PROSITE" id="PS51473"/>
    </source>
</evidence>
<proteinExistence type="predicted"/>
<dbReference type="PANTHER" id="PTHR32099">
    <property type="entry name" value="CYSTEINE-RICH REPEAT SECRETORY PROTEIN"/>
    <property type="match status" value="1"/>
</dbReference>
<evidence type="ECO:0000256" key="3">
    <source>
        <dbReference type="SAM" id="MobiDB-lite"/>
    </source>
</evidence>
<dbReference type="InterPro" id="IPR038408">
    <property type="entry name" value="GNK2_sf"/>
</dbReference>
<accession>A0AAV5M3M8</accession>
<dbReference type="Proteomes" id="UP001054252">
    <property type="component" value="Unassembled WGS sequence"/>
</dbReference>
<sequence length="221" mass="24703">MDSLYSKSSDNFFYNESLNGIYGLFLCRGDVDRDTCQACVNNATQFLPKNCSSSLGAVVWYDACLLRYSSSNFFGEISLDPDFCMCNEEETISPEEDSEVLSWLDNSTVKAQNSTMLFDAQNKVLNSNMSRPIDILTQCSRDLNGSSCYSCLKNIKTEIRAWCPRRPGWRCFAPSCFARYEKYPFFQSSPPPQPVPNAGIPPQPVPNAGIPPQPVPNAGMY</sequence>
<dbReference type="Pfam" id="PF01657">
    <property type="entry name" value="Stress-antifung"/>
    <property type="match status" value="2"/>
</dbReference>
<feature type="region of interest" description="Disordered" evidence="3">
    <location>
        <begin position="191"/>
        <end position="221"/>
    </location>
</feature>
<dbReference type="AlphaFoldDB" id="A0AAV5M3M8"/>
<feature type="domain" description="Gnk2-homologous" evidence="4">
    <location>
        <begin position="79"/>
        <end position="185"/>
    </location>
</feature>
<keyword evidence="1" id="KW-0732">Signal</keyword>
<evidence type="ECO:0000256" key="2">
    <source>
        <dbReference type="ARBA" id="ARBA00022737"/>
    </source>
</evidence>
<name>A0AAV5M3M8_9ROSI</name>
<evidence type="ECO:0000313" key="5">
    <source>
        <dbReference type="EMBL" id="GKV44326.1"/>
    </source>
</evidence>
<gene>
    <name evidence="5" type="ORF">SLEP1_g51518</name>
</gene>
<dbReference type="InterPro" id="IPR002902">
    <property type="entry name" value="GNK2"/>
</dbReference>
<keyword evidence="2" id="KW-0677">Repeat</keyword>
<dbReference type="CDD" id="cd23509">
    <property type="entry name" value="Gnk2-like"/>
    <property type="match status" value="2"/>
</dbReference>
<keyword evidence="6" id="KW-1185">Reference proteome</keyword>
<evidence type="ECO:0000313" key="6">
    <source>
        <dbReference type="Proteomes" id="UP001054252"/>
    </source>
</evidence>
<protein>
    <recommendedName>
        <fullName evidence="4">Gnk2-homologous domain-containing protein</fullName>
    </recommendedName>
</protein>
<dbReference type="EMBL" id="BPVZ01000180">
    <property type="protein sequence ID" value="GKV44326.1"/>
    <property type="molecule type" value="Genomic_DNA"/>
</dbReference>
<comment type="caution">
    <text evidence="5">The sequence shown here is derived from an EMBL/GenBank/DDBJ whole genome shotgun (WGS) entry which is preliminary data.</text>
</comment>
<feature type="domain" description="Gnk2-homologous" evidence="4">
    <location>
        <begin position="1"/>
        <end position="73"/>
    </location>
</feature>
<dbReference type="Gene3D" id="3.30.430.20">
    <property type="entry name" value="Gnk2 domain, C-X8-C-X2-C motif"/>
    <property type="match status" value="2"/>
</dbReference>
<organism evidence="5 6">
    <name type="scientific">Rubroshorea leprosula</name>
    <dbReference type="NCBI Taxonomy" id="152421"/>
    <lineage>
        <taxon>Eukaryota</taxon>
        <taxon>Viridiplantae</taxon>
        <taxon>Streptophyta</taxon>
        <taxon>Embryophyta</taxon>
        <taxon>Tracheophyta</taxon>
        <taxon>Spermatophyta</taxon>
        <taxon>Magnoliopsida</taxon>
        <taxon>eudicotyledons</taxon>
        <taxon>Gunneridae</taxon>
        <taxon>Pentapetalae</taxon>
        <taxon>rosids</taxon>
        <taxon>malvids</taxon>
        <taxon>Malvales</taxon>
        <taxon>Dipterocarpaceae</taxon>
        <taxon>Rubroshorea</taxon>
    </lineage>
</organism>
<reference evidence="5 6" key="1">
    <citation type="journal article" date="2021" name="Commun. Biol.">
        <title>The genome of Shorea leprosula (Dipterocarpaceae) highlights the ecological relevance of drought in aseasonal tropical rainforests.</title>
        <authorList>
            <person name="Ng K.K.S."/>
            <person name="Kobayashi M.J."/>
            <person name="Fawcett J.A."/>
            <person name="Hatakeyama M."/>
            <person name="Paape T."/>
            <person name="Ng C.H."/>
            <person name="Ang C.C."/>
            <person name="Tnah L.H."/>
            <person name="Lee C.T."/>
            <person name="Nishiyama T."/>
            <person name="Sese J."/>
            <person name="O'Brien M.J."/>
            <person name="Copetti D."/>
            <person name="Mohd Noor M.I."/>
            <person name="Ong R.C."/>
            <person name="Putra M."/>
            <person name="Sireger I.Z."/>
            <person name="Indrioko S."/>
            <person name="Kosugi Y."/>
            <person name="Izuno A."/>
            <person name="Isagi Y."/>
            <person name="Lee S.L."/>
            <person name="Shimizu K.K."/>
        </authorList>
    </citation>
    <scope>NUCLEOTIDE SEQUENCE [LARGE SCALE GENOMIC DNA]</scope>
    <source>
        <strain evidence="5">214</strain>
    </source>
</reference>